<dbReference type="InterPro" id="IPR017850">
    <property type="entry name" value="Alkaline_phosphatase_core_sf"/>
</dbReference>
<dbReference type="InterPro" id="IPR000917">
    <property type="entry name" value="Sulfatase_N"/>
</dbReference>
<sequence length="501" mass="54975">MPRPEDLNLLFVTLDQLRADVVSGRLHGYAPTRNLDRLRAGGTTFLNCYTATVPCGPSRASLLTGLYAFNHRAIRNGTPLARHHATLGTELRKLGREPLLFGYNDITPDPTGRDLNDPDFQTYELPAPGFREIVEMRFENPLAWIGHLRGRGYDLPEPLPERWYELYRPVASEGGEPRIDDPALYSAADSDTAFLTDRTLEALDARRDTTWTAHVTYIRPHPPLVAPAPYNRLVDPAALPATVAPGAAHPFREAWFSQPASNGLWWGFDGDCAGMQPETAQALRAVYLGLVAELDHHLGRLLDWLDNTGQAERTVLIVMADHGEMLGDQGFWGKDNVLAPAHHIPLIIRAPGVDAGQAVEHMVSSVDIAPTILTALGGAVPPAMDGVPLQSLLAGEGAAPRSVFTEIDLGDARQPSRFQRALGLAPNEANAAILRDARWTCVHFNGGVPPMLFDRNSDPEERIDLSGDAAAERQIAAMRARMLDLRMTRADQRLTRFQFGA</sequence>
<dbReference type="PANTHER" id="PTHR45953">
    <property type="entry name" value="IDURONATE 2-SULFATASE"/>
    <property type="match status" value="1"/>
</dbReference>
<feature type="domain" description="Sulfatase N-terminal" evidence="3">
    <location>
        <begin position="8"/>
        <end position="377"/>
    </location>
</feature>
<dbReference type="SUPFAM" id="SSF53649">
    <property type="entry name" value="Alkaline phosphatase-like"/>
    <property type="match status" value="1"/>
</dbReference>
<evidence type="ECO:0000256" key="2">
    <source>
        <dbReference type="ARBA" id="ARBA00022801"/>
    </source>
</evidence>
<name>A0ABQ1QXT2_9RHOB</name>
<keyword evidence="1" id="KW-0479">Metal-binding</keyword>
<reference evidence="5" key="1">
    <citation type="journal article" date="2019" name="Int. J. Syst. Evol. Microbiol.">
        <title>The Global Catalogue of Microorganisms (GCM) 10K type strain sequencing project: providing services to taxonomists for standard genome sequencing and annotation.</title>
        <authorList>
            <consortium name="The Broad Institute Genomics Platform"/>
            <consortium name="The Broad Institute Genome Sequencing Center for Infectious Disease"/>
            <person name="Wu L."/>
            <person name="Ma J."/>
        </authorList>
    </citation>
    <scope>NUCLEOTIDE SEQUENCE [LARGE SCALE GENOMIC DNA]</scope>
    <source>
        <strain evidence="5">CGMCC 1.12922</strain>
    </source>
</reference>
<dbReference type="Proteomes" id="UP000617355">
    <property type="component" value="Unassembled WGS sequence"/>
</dbReference>
<accession>A0ABQ1QXT2</accession>
<organism evidence="4 5">
    <name type="scientific">Sinisalibacter lacisalsi</name>
    <dbReference type="NCBI Taxonomy" id="1526570"/>
    <lineage>
        <taxon>Bacteria</taxon>
        <taxon>Pseudomonadati</taxon>
        <taxon>Pseudomonadota</taxon>
        <taxon>Alphaproteobacteria</taxon>
        <taxon>Rhodobacterales</taxon>
        <taxon>Roseobacteraceae</taxon>
        <taxon>Sinisalibacter</taxon>
    </lineage>
</organism>
<dbReference type="PANTHER" id="PTHR45953:SF1">
    <property type="entry name" value="IDURONATE 2-SULFATASE"/>
    <property type="match status" value="1"/>
</dbReference>
<keyword evidence="2" id="KW-0378">Hydrolase</keyword>
<proteinExistence type="predicted"/>
<evidence type="ECO:0000313" key="5">
    <source>
        <dbReference type="Proteomes" id="UP000617355"/>
    </source>
</evidence>
<keyword evidence="5" id="KW-1185">Reference proteome</keyword>
<comment type="caution">
    <text evidence="4">The sequence shown here is derived from an EMBL/GenBank/DDBJ whole genome shotgun (WGS) entry which is preliminary data.</text>
</comment>
<dbReference type="RefSeq" id="WP_188530167.1">
    <property type="nucleotide sequence ID" value="NZ_BMGI01000006.1"/>
</dbReference>
<dbReference type="EMBL" id="BMGI01000006">
    <property type="protein sequence ID" value="GGD47521.1"/>
    <property type="molecule type" value="Genomic_DNA"/>
</dbReference>
<evidence type="ECO:0000259" key="3">
    <source>
        <dbReference type="Pfam" id="PF00884"/>
    </source>
</evidence>
<dbReference type="Gene3D" id="3.40.720.10">
    <property type="entry name" value="Alkaline Phosphatase, subunit A"/>
    <property type="match status" value="1"/>
</dbReference>
<protein>
    <submittedName>
        <fullName evidence="4">Sulfatase</fullName>
    </submittedName>
</protein>
<dbReference type="Pfam" id="PF00884">
    <property type="entry name" value="Sulfatase"/>
    <property type="match status" value="1"/>
</dbReference>
<gene>
    <name evidence="4" type="ORF">GCM10011358_34160</name>
</gene>
<evidence type="ECO:0000256" key="1">
    <source>
        <dbReference type="ARBA" id="ARBA00022723"/>
    </source>
</evidence>
<evidence type="ECO:0000313" key="4">
    <source>
        <dbReference type="EMBL" id="GGD47521.1"/>
    </source>
</evidence>